<protein>
    <recommendedName>
        <fullName evidence="5">Enterobactin synthase component D</fullName>
    </recommendedName>
    <alternativeName>
        <fullName evidence="8">4'-phosphopantetheinyl transferase EntD</fullName>
    </alternativeName>
    <alternativeName>
        <fullName evidence="9">Enterochelin synthase D</fullName>
    </alternativeName>
</protein>
<evidence type="ECO:0000313" key="16">
    <source>
        <dbReference type="EMBL" id="XDU74104.1"/>
    </source>
</evidence>
<dbReference type="PANTHER" id="PTHR38096">
    <property type="entry name" value="ENTEROBACTIN SYNTHASE COMPONENT D"/>
    <property type="match status" value="1"/>
</dbReference>
<keyword evidence="13" id="KW-0479">Metal-binding</keyword>
<feature type="binding site" evidence="13">
    <location>
        <position position="124"/>
    </location>
    <ligand>
        <name>Mg(2+)</name>
        <dbReference type="ChEBI" id="CHEBI:18420"/>
    </ligand>
</feature>
<dbReference type="GO" id="GO:0008897">
    <property type="term" value="F:holo-[acyl-carrier-protein] synthase activity"/>
    <property type="evidence" value="ECO:0007669"/>
    <property type="project" value="InterPro"/>
</dbReference>
<feature type="binding site" evidence="12">
    <location>
        <position position="172"/>
    </location>
    <ligand>
        <name>CoA</name>
        <dbReference type="ChEBI" id="CHEBI:57287"/>
    </ligand>
</feature>
<keyword evidence="7" id="KW-0259">Enterobactin biosynthesis</keyword>
<feature type="binding site" evidence="13">
    <location>
        <position position="126"/>
    </location>
    <ligand>
        <name>Mg(2+)</name>
        <dbReference type="ChEBI" id="CHEBI:18420"/>
    </ligand>
</feature>
<evidence type="ECO:0000259" key="15">
    <source>
        <dbReference type="Pfam" id="PF17837"/>
    </source>
</evidence>
<dbReference type="InterPro" id="IPR041354">
    <property type="entry name" value="4PPT_N"/>
</dbReference>
<comment type="similarity">
    <text evidence="3">Belongs to the P-Pant transferase superfamily. EntD family.</text>
</comment>
<comment type="function">
    <text evidence="1">Involved in the biosynthesis of the siderophore enterobactin (enterochelin), which is a macrocyclic trimeric lactone of N-(2,3-dihydroxybenzoyl)-serine. The serine trilactone serves as a scaffolding for the three catechol functionalities that provide hexadentate coordination for the tightly ligated iron(2+) atoms. Plays an essential role in the assembly of the enterobactin by catalyzing the transfer of the 4'-phosphopantetheine (Ppant) moiety from coenzyme A to the apo-domains of both EntB (ArCP domain) and EntF (PCP domain) to yield their holo-forms which make them competent for the activation of 2,3-dihydroxybenzoate (DHB) and L-serine, respectively.</text>
</comment>
<evidence type="ECO:0000256" key="10">
    <source>
        <dbReference type="ARBA" id="ARBA00049176"/>
    </source>
</evidence>
<evidence type="ECO:0000256" key="1">
    <source>
        <dbReference type="ARBA" id="ARBA00003937"/>
    </source>
</evidence>
<dbReference type="InterPro" id="IPR037143">
    <property type="entry name" value="4-PPantetheinyl_Trfase_dom_sf"/>
</dbReference>
<dbReference type="RefSeq" id="WP_369790339.1">
    <property type="nucleotide sequence ID" value="NZ_CP165628.1"/>
</dbReference>
<feature type="binding site" evidence="12">
    <location>
        <position position="168"/>
    </location>
    <ligand>
        <name>CoA</name>
        <dbReference type="ChEBI" id="CHEBI:57287"/>
    </ligand>
</feature>
<name>A0AB39VV12_9GAMM</name>
<dbReference type="EMBL" id="CP165628">
    <property type="protein sequence ID" value="XDU74104.1"/>
    <property type="molecule type" value="Genomic_DNA"/>
</dbReference>
<evidence type="ECO:0000256" key="3">
    <source>
        <dbReference type="ARBA" id="ARBA00008342"/>
    </source>
</evidence>
<dbReference type="AlphaFoldDB" id="A0AB39VV12"/>
<dbReference type="GO" id="GO:0009366">
    <property type="term" value="C:enterobactin synthetase complex"/>
    <property type="evidence" value="ECO:0007669"/>
    <property type="project" value="InterPro"/>
</dbReference>
<evidence type="ECO:0000256" key="4">
    <source>
        <dbReference type="ARBA" id="ARBA00011503"/>
    </source>
</evidence>
<reference evidence="16" key="1">
    <citation type="submission" date="2024-07" db="EMBL/GenBank/DDBJ databases">
        <authorList>
            <person name="Biller S.J."/>
        </authorList>
    </citation>
    <scope>NUCLEOTIDE SEQUENCE</scope>
    <source>
        <strain evidence="16">WC2420</strain>
    </source>
</reference>
<feature type="domain" description="4'-phosphopantetheinyl transferase N-terminal" evidence="15">
    <location>
        <begin position="50"/>
        <end position="112"/>
    </location>
</feature>
<accession>A0AB39VV12</accession>
<dbReference type="SUPFAM" id="SSF56214">
    <property type="entry name" value="4'-phosphopantetheinyl transferase"/>
    <property type="match status" value="1"/>
</dbReference>
<evidence type="ECO:0000256" key="9">
    <source>
        <dbReference type="ARBA" id="ARBA00031996"/>
    </source>
</evidence>
<gene>
    <name evidence="16" type="ORF">AB3G37_08555</name>
</gene>
<evidence type="ECO:0000256" key="2">
    <source>
        <dbReference type="ARBA" id="ARBA00004993"/>
    </source>
</evidence>
<dbReference type="GO" id="GO:0005886">
    <property type="term" value="C:plasma membrane"/>
    <property type="evidence" value="ECO:0007669"/>
    <property type="project" value="TreeGrafter"/>
</dbReference>
<evidence type="ECO:0000256" key="5">
    <source>
        <dbReference type="ARBA" id="ARBA00019087"/>
    </source>
</evidence>
<comment type="catalytic activity">
    <reaction evidence="10">
        <text>apo-[aryl-carrier protein] + CoA = holo-[aryl-carrier protein] + adenosine 3',5'-bisphosphate + H(+)</text>
        <dbReference type="Rhea" id="RHEA:48404"/>
        <dbReference type="Rhea" id="RHEA-COMP:15903"/>
        <dbReference type="Rhea" id="RHEA-COMP:17557"/>
        <dbReference type="ChEBI" id="CHEBI:15378"/>
        <dbReference type="ChEBI" id="CHEBI:29999"/>
        <dbReference type="ChEBI" id="CHEBI:57287"/>
        <dbReference type="ChEBI" id="CHEBI:58343"/>
        <dbReference type="ChEBI" id="CHEBI:64479"/>
    </reaction>
</comment>
<dbReference type="InterPro" id="IPR008278">
    <property type="entry name" value="4-PPantetheinyl_Trfase_dom"/>
</dbReference>
<dbReference type="InterPro" id="IPR003542">
    <property type="entry name" value="Enbac_synth_compD-like"/>
</dbReference>
<organism evidence="16">
    <name type="scientific">Rouxiella sp. WC2420</name>
    <dbReference type="NCBI Taxonomy" id="3234145"/>
    <lineage>
        <taxon>Bacteria</taxon>
        <taxon>Pseudomonadati</taxon>
        <taxon>Pseudomonadota</taxon>
        <taxon>Gammaproteobacteria</taxon>
        <taxon>Enterobacterales</taxon>
        <taxon>Yersiniaceae</taxon>
        <taxon>Rouxiella</taxon>
    </lineage>
</organism>
<evidence type="ECO:0000256" key="12">
    <source>
        <dbReference type="PIRSR" id="PIRSR603542-1"/>
    </source>
</evidence>
<keyword evidence="13" id="KW-0460">Magnesium</keyword>
<evidence type="ECO:0000256" key="13">
    <source>
        <dbReference type="PIRSR" id="PIRSR603542-2"/>
    </source>
</evidence>
<comment type="pathway">
    <text evidence="2">Siderophore biosynthesis; enterobactin biosynthesis.</text>
</comment>
<comment type="subunit">
    <text evidence="4">EntB, EntD, EntE, and EntF form a multienzyme complex called enterobactin synthase.</text>
</comment>
<evidence type="ECO:0000256" key="11">
    <source>
        <dbReference type="ARBA" id="ARBA00049191"/>
    </source>
</evidence>
<dbReference type="GO" id="GO:0009239">
    <property type="term" value="P:enterobactin biosynthetic process"/>
    <property type="evidence" value="ECO:0007669"/>
    <property type="project" value="UniProtKB-KW"/>
</dbReference>
<dbReference type="PANTHER" id="PTHR38096:SF1">
    <property type="entry name" value="ENTEROBACTIN SYNTHASE COMPONENT D"/>
    <property type="match status" value="1"/>
</dbReference>
<feature type="domain" description="4'-phosphopantetheinyl transferase" evidence="14">
    <location>
        <begin position="121"/>
        <end position="200"/>
    </location>
</feature>
<dbReference type="Pfam" id="PF17837">
    <property type="entry name" value="4PPT_N"/>
    <property type="match status" value="1"/>
</dbReference>
<evidence type="ECO:0000256" key="8">
    <source>
        <dbReference type="ARBA" id="ARBA00029894"/>
    </source>
</evidence>
<comment type="catalytic activity">
    <reaction evidence="11">
        <text>apo-[peptidyl-carrier protein] + CoA = holo-[peptidyl-carrier protein] + adenosine 3',5'-bisphosphate + H(+)</text>
        <dbReference type="Rhea" id="RHEA:46228"/>
        <dbReference type="Rhea" id="RHEA-COMP:11479"/>
        <dbReference type="Rhea" id="RHEA-COMP:11480"/>
        <dbReference type="ChEBI" id="CHEBI:15378"/>
        <dbReference type="ChEBI" id="CHEBI:29999"/>
        <dbReference type="ChEBI" id="CHEBI:57287"/>
        <dbReference type="ChEBI" id="CHEBI:58343"/>
        <dbReference type="ChEBI" id="CHEBI:64479"/>
    </reaction>
</comment>
<dbReference type="GO" id="GO:0000287">
    <property type="term" value="F:magnesium ion binding"/>
    <property type="evidence" value="ECO:0007669"/>
    <property type="project" value="InterPro"/>
</dbReference>
<evidence type="ECO:0000256" key="7">
    <source>
        <dbReference type="ARBA" id="ARBA00023191"/>
    </source>
</evidence>
<evidence type="ECO:0000256" key="6">
    <source>
        <dbReference type="ARBA" id="ARBA00022679"/>
    </source>
</evidence>
<sequence length="239" mass="27185">MSKNTKSFLNPIEHEFTLRHPGVRCFSISYIKENYHDDLFIEYNIDIPQTLNNAVTKRRAEFVAGRYCASNVLMLLGCEETKVAVSPERAPVWPAGVLGSISHTDNFAIAVAGFSSKLTYIGIDIEIRQPKIFVDMANEFTSTGEQGYFSSLPLDYDVALLIAFSAKESLFKALWPTIKYFFDFSYAEIIDINEKLGKFSLRLTKSLTRNITAGTVFDGRYYYYQQSNHKNSIITFIAR</sequence>
<feature type="binding site" evidence="12">
    <location>
        <position position="124"/>
    </location>
    <ligand>
        <name>CoA</name>
        <dbReference type="ChEBI" id="CHEBI:57287"/>
    </ligand>
</feature>
<feature type="binding site" evidence="13">
    <location>
        <position position="125"/>
    </location>
    <ligand>
        <name>Mg(2+)</name>
        <dbReference type="ChEBI" id="CHEBI:18420"/>
    </ligand>
</feature>
<evidence type="ECO:0000259" key="14">
    <source>
        <dbReference type="Pfam" id="PF01648"/>
    </source>
</evidence>
<keyword evidence="6 16" id="KW-0808">Transferase</keyword>
<dbReference type="PRINTS" id="PR01399">
    <property type="entry name" value="ENTSNTHTASED"/>
</dbReference>
<proteinExistence type="inferred from homology"/>
<comment type="cofactor">
    <cofactor evidence="13">
        <name>Mg(2+)</name>
        <dbReference type="ChEBI" id="CHEBI:18420"/>
    </cofactor>
</comment>
<feature type="binding site" evidence="12">
    <location>
        <position position="58"/>
    </location>
    <ligand>
        <name>CoA</name>
        <dbReference type="ChEBI" id="CHEBI:57287"/>
    </ligand>
</feature>
<dbReference type="Pfam" id="PF01648">
    <property type="entry name" value="ACPS"/>
    <property type="match status" value="1"/>
</dbReference>
<feature type="binding site" evidence="12">
    <location>
        <begin position="102"/>
        <end position="103"/>
    </location>
    <ligand>
        <name>CoA</name>
        <dbReference type="ChEBI" id="CHEBI:57287"/>
    </ligand>
</feature>
<feature type="binding site" evidence="12">
    <location>
        <position position="66"/>
    </location>
    <ligand>
        <name>CoA</name>
        <dbReference type="ChEBI" id="CHEBI:57287"/>
    </ligand>
</feature>